<keyword evidence="1" id="KW-1133">Transmembrane helix</keyword>
<reference evidence="3" key="1">
    <citation type="journal article" date="2019" name="Int. J. Syst. Evol. Microbiol.">
        <title>The Global Catalogue of Microorganisms (GCM) 10K type strain sequencing project: providing services to taxonomists for standard genome sequencing and annotation.</title>
        <authorList>
            <consortium name="The Broad Institute Genomics Platform"/>
            <consortium name="The Broad Institute Genome Sequencing Center for Infectious Disease"/>
            <person name="Wu L."/>
            <person name="Ma J."/>
        </authorList>
    </citation>
    <scope>NUCLEOTIDE SEQUENCE [LARGE SCALE GENOMIC DNA]</scope>
    <source>
        <strain evidence="3">JCM 17924</strain>
    </source>
</reference>
<feature type="transmembrane region" description="Helical" evidence="1">
    <location>
        <begin position="39"/>
        <end position="59"/>
    </location>
</feature>
<sequence>MNNLPQWVARFIDLAFWYCTDFMVNLGNLTHASYNEANTWVLLLLIPGLITLLIGVRVTQWFQLRRLRRALLLRSTSAPSHP</sequence>
<evidence type="ECO:0000313" key="3">
    <source>
        <dbReference type="Proteomes" id="UP001500454"/>
    </source>
</evidence>
<proteinExistence type="predicted"/>
<dbReference type="RefSeq" id="WP_345221507.1">
    <property type="nucleotide sequence ID" value="NZ_BAABHA010000002.1"/>
</dbReference>
<organism evidence="2 3">
    <name type="scientific">Hymenobacter koreensis</name>
    <dbReference type="NCBI Taxonomy" id="1084523"/>
    <lineage>
        <taxon>Bacteria</taxon>
        <taxon>Pseudomonadati</taxon>
        <taxon>Bacteroidota</taxon>
        <taxon>Cytophagia</taxon>
        <taxon>Cytophagales</taxon>
        <taxon>Hymenobacteraceae</taxon>
        <taxon>Hymenobacter</taxon>
    </lineage>
</organism>
<dbReference type="Proteomes" id="UP001500454">
    <property type="component" value="Unassembled WGS sequence"/>
</dbReference>
<comment type="caution">
    <text evidence="2">The sequence shown here is derived from an EMBL/GenBank/DDBJ whole genome shotgun (WGS) entry which is preliminary data.</text>
</comment>
<keyword evidence="1" id="KW-0472">Membrane</keyword>
<keyword evidence="1" id="KW-0812">Transmembrane</keyword>
<protein>
    <submittedName>
        <fullName evidence="2">Uncharacterized protein</fullName>
    </submittedName>
</protein>
<gene>
    <name evidence="2" type="ORF">GCM10023186_07330</name>
</gene>
<evidence type="ECO:0000313" key="2">
    <source>
        <dbReference type="EMBL" id="GAA4375074.1"/>
    </source>
</evidence>
<dbReference type="EMBL" id="BAABHA010000002">
    <property type="protein sequence ID" value="GAA4375074.1"/>
    <property type="molecule type" value="Genomic_DNA"/>
</dbReference>
<name>A0ABP8IV65_9BACT</name>
<keyword evidence="3" id="KW-1185">Reference proteome</keyword>
<feature type="transmembrane region" description="Helical" evidence="1">
    <location>
        <begin position="7"/>
        <end position="27"/>
    </location>
</feature>
<accession>A0ABP8IV65</accession>
<evidence type="ECO:0000256" key="1">
    <source>
        <dbReference type="SAM" id="Phobius"/>
    </source>
</evidence>